<evidence type="ECO:0000313" key="1">
    <source>
        <dbReference type="EMBL" id="SDI55812.1"/>
    </source>
</evidence>
<protein>
    <submittedName>
        <fullName evidence="1">Uncharacterized protein</fullName>
    </submittedName>
</protein>
<dbReference type="STRING" id="551996.SAMN05192573_12356"/>
<proteinExistence type="predicted"/>
<accession>A0A1G8LJE8</accession>
<dbReference type="EMBL" id="FNCG01000023">
    <property type="protein sequence ID" value="SDI55812.1"/>
    <property type="molecule type" value="Genomic_DNA"/>
</dbReference>
<evidence type="ECO:0000313" key="2">
    <source>
        <dbReference type="Proteomes" id="UP000199705"/>
    </source>
</evidence>
<dbReference type="Proteomes" id="UP000199705">
    <property type="component" value="Unassembled WGS sequence"/>
</dbReference>
<reference evidence="2" key="1">
    <citation type="submission" date="2016-10" db="EMBL/GenBank/DDBJ databases">
        <authorList>
            <person name="Varghese N."/>
            <person name="Submissions S."/>
        </authorList>
    </citation>
    <scope>NUCLEOTIDE SEQUENCE [LARGE SCALE GENOMIC DNA]</scope>
    <source>
        <strain evidence="2">Gh-67</strain>
    </source>
</reference>
<gene>
    <name evidence="1" type="ORF">SAMN05192573_12356</name>
</gene>
<organism evidence="1 2">
    <name type="scientific">Mucilaginibacter gossypii</name>
    <dbReference type="NCBI Taxonomy" id="551996"/>
    <lineage>
        <taxon>Bacteria</taxon>
        <taxon>Pseudomonadati</taxon>
        <taxon>Bacteroidota</taxon>
        <taxon>Sphingobacteriia</taxon>
        <taxon>Sphingobacteriales</taxon>
        <taxon>Sphingobacteriaceae</taxon>
        <taxon>Mucilaginibacter</taxon>
    </lineage>
</organism>
<sequence>MKKIITIALAILFTGAISSCKKERPKAEFANLHLFATGYKRDLGSAD</sequence>
<name>A0A1G8LJE8_9SPHI</name>
<dbReference type="AlphaFoldDB" id="A0A1G8LJE8"/>
<dbReference type="PROSITE" id="PS51257">
    <property type="entry name" value="PROKAR_LIPOPROTEIN"/>
    <property type="match status" value="1"/>
</dbReference>
<keyword evidence="2" id="KW-1185">Reference proteome</keyword>
<dbReference type="RefSeq" id="WP_167516175.1">
    <property type="nucleotide sequence ID" value="NZ_CP071878.2"/>
</dbReference>